<accession>A0AAE5VPM3</accession>
<dbReference type="EMBL" id="NXEJ01000006">
    <property type="protein sequence ID" value="POO51441.1"/>
    <property type="molecule type" value="Genomic_DNA"/>
</dbReference>
<evidence type="ECO:0000313" key="2">
    <source>
        <dbReference type="Proteomes" id="UP000237447"/>
    </source>
</evidence>
<comment type="caution">
    <text evidence="1">The sequence shown here is derived from an EMBL/GenBank/DDBJ whole genome shotgun (WGS) entry which is preliminary data.</text>
</comment>
<sequence>MEEDLETPHEAKLAPAPTDYEIELREIRVTRSCGQFLSMSEGNRRMEMMIEAKKELCGSTKLAPRKD</sequence>
<organism evidence="1 2">
    <name type="scientific">Agrobacterium rosae</name>
    <dbReference type="NCBI Taxonomy" id="1972867"/>
    <lineage>
        <taxon>Bacteria</taxon>
        <taxon>Pseudomonadati</taxon>
        <taxon>Pseudomonadota</taxon>
        <taxon>Alphaproteobacteria</taxon>
        <taxon>Hyphomicrobiales</taxon>
        <taxon>Rhizobiaceae</taxon>
        <taxon>Rhizobium/Agrobacterium group</taxon>
        <taxon>Agrobacterium</taxon>
    </lineage>
</organism>
<dbReference type="Proteomes" id="UP000237447">
    <property type="component" value="Unassembled WGS sequence"/>
</dbReference>
<reference evidence="1 2" key="1">
    <citation type="journal article" date="2018" name="Syst. Appl. Microbiol.">
        <title>Agrobacterium rosae sp. nov., isolated from galls on different agricultural crops.</title>
        <authorList>
            <person name="Kuzmanovic N."/>
            <person name="Pulawska J."/>
            <person name="Smalla K."/>
            <person name="Nesme X."/>
        </authorList>
    </citation>
    <scope>NUCLEOTIDE SEQUENCE [LARGE SCALE GENOMIC DNA]</scope>
    <source>
        <strain evidence="1 2">NCPPB 1650</strain>
    </source>
</reference>
<dbReference type="RefSeq" id="WP_146258683.1">
    <property type="nucleotide sequence ID" value="NZ_JABAIN010000005.1"/>
</dbReference>
<dbReference type="GeneID" id="86882805"/>
<gene>
    <name evidence="1" type="ORF">CPJ18_13080</name>
</gene>
<proteinExistence type="predicted"/>
<dbReference type="AlphaFoldDB" id="A0AAE5VPM3"/>
<name>A0AAE5VPM3_9HYPH</name>
<protein>
    <submittedName>
        <fullName evidence="1">Uncharacterized protein</fullName>
    </submittedName>
</protein>
<evidence type="ECO:0000313" key="1">
    <source>
        <dbReference type="EMBL" id="POO51441.1"/>
    </source>
</evidence>